<dbReference type="PANTHER" id="PTHR38045">
    <property type="entry name" value="CHROMOSOME 1, WHOLE GENOME SHOTGUN SEQUENCE"/>
    <property type="match status" value="1"/>
</dbReference>
<protein>
    <submittedName>
        <fullName evidence="2">Uncharacterized protein</fullName>
    </submittedName>
</protein>
<keyword evidence="3" id="KW-1185">Reference proteome</keyword>
<evidence type="ECO:0000256" key="1">
    <source>
        <dbReference type="SAM" id="MobiDB-lite"/>
    </source>
</evidence>
<dbReference type="STRING" id="1051891.A0A0C3QKS6"/>
<dbReference type="Proteomes" id="UP000054248">
    <property type="component" value="Unassembled WGS sequence"/>
</dbReference>
<dbReference type="AlphaFoldDB" id="A0A0C3QKS6"/>
<evidence type="ECO:0000313" key="3">
    <source>
        <dbReference type="Proteomes" id="UP000054248"/>
    </source>
</evidence>
<dbReference type="EMBL" id="KN823014">
    <property type="protein sequence ID" value="KIO27069.1"/>
    <property type="molecule type" value="Genomic_DNA"/>
</dbReference>
<evidence type="ECO:0000313" key="2">
    <source>
        <dbReference type="EMBL" id="KIO27069.1"/>
    </source>
</evidence>
<reference evidence="2 3" key="1">
    <citation type="submission" date="2014-04" db="EMBL/GenBank/DDBJ databases">
        <authorList>
            <consortium name="DOE Joint Genome Institute"/>
            <person name="Kuo A."/>
            <person name="Girlanda M."/>
            <person name="Perotto S."/>
            <person name="Kohler A."/>
            <person name="Nagy L.G."/>
            <person name="Floudas D."/>
            <person name="Copeland A."/>
            <person name="Barry K.W."/>
            <person name="Cichocki N."/>
            <person name="Veneault-Fourrey C."/>
            <person name="LaButti K."/>
            <person name="Lindquist E.A."/>
            <person name="Lipzen A."/>
            <person name="Lundell T."/>
            <person name="Morin E."/>
            <person name="Murat C."/>
            <person name="Sun H."/>
            <person name="Tunlid A."/>
            <person name="Henrissat B."/>
            <person name="Grigoriev I.V."/>
            <person name="Hibbett D.S."/>
            <person name="Martin F."/>
            <person name="Nordberg H.P."/>
            <person name="Cantor M.N."/>
            <person name="Hua S.X."/>
        </authorList>
    </citation>
    <scope>NUCLEOTIDE SEQUENCE [LARGE SCALE GENOMIC DNA]</scope>
    <source>
        <strain evidence="2 3">MUT 4182</strain>
    </source>
</reference>
<organism evidence="2 3">
    <name type="scientific">Tulasnella calospora MUT 4182</name>
    <dbReference type="NCBI Taxonomy" id="1051891"/>
    <lineage>
        <taxon>Eukaryota</taxon>
        <taxon>Fungi</taxon>
        <taxon>Dikarya</taxon>
        <taxon>Basidiomycota</taxon>
        <taxon>Agaricomycotina</taxon>
        <taxon>Agaricomycetes</taxon>
        <taxon>Cantharellales</taxon>
        <taxon>Tulasnellaceae</taxon>
        <taxon>Tulasnella</taxon>
    </lineage>
</organism>
<sequence>MHKVLPRCPAARPSRLEETLQHLKPELCVLSPERQGGTSPQFFDVDEFAAAFTFGYRRLDGSTRRRLSTPPLSLLAFGLVWRFTRTTLLNAHGNSNCRYNGGLIKDTLAVLGEDTTSTATRIFNYTIPLGRHVDRNGQLLVLRYHVSCRDSLFTPHRPSSSCGLLDSNPSFALTGLYHIYVSGSRRLFDYQQPGACSGTAPPYPERTGTIEGLTTASAMPCTSWLDINGWYVAMKAGALASYGNLGGGDFDATTALPLFTKKASSRETESDRWFGRLKVDECQALKHQGSRTRWRQRCKHPEPRSPNPLQ</sequence>
<feature type="region of interest" description="Disordered" evidence="1">
    <location>
        <begin position="289"/>
        <end position="310"/>
    </location>
</feature>
<dbReference type="OrthoDB" id="3476529at2759"/>
<proteinExistence type="predicted"/>
<dbReference type="PANTHER" id="PTHR38045:SF1">
    <property type="entry name" value="HEPARINASE II_III-LIKE PROTEIN"/>
    <property type="match status" value="1"/>
</dbReference>
<accession>A0A0C3QKS6</accession>
<name>A0A0C3QKS6_9AGAM</name>
<gene>
    <name evidence="2" type="ORF">M407DRAFT_23613</name>
</gene>
<feature type="compositionally biased region" description="Basic residues" evidence="1">
    <location>
        <begin position="289"/>
        <end position="298"/>
    </location>
</feature>
<reference evidence="3" key="2">
    <citation type="submission" date="2015-01" db="EMBL/GenBank/DDBJ databases">
        <title>Evolutionary Origins and Diversification of the Mycorrhizal Mutualists.</title>
        <authorList>
            <consortium name="DOE Joint Genome Institute"/>
            <consortium name="Mycorrhizal Genomics Consortium"/>
            <person name="Kohler A."/>
            <person name="Kuo A."/>
            <person name="Nagy L.G."/>
            <person name="Floudas D."/>
            <person name="Copeland A."/>
            <person name="Barry K.W."/>
            <person name="Cichocki N."/>
            <person name="Veneault-Fourrey C."/>
            <person name="LaButti K."/>
            <person name="Lindquist E.A."/>
            <person name="Lipzen A."/>
            <person name="Lundell T."/>
            <person name="Morin E."/>
            <person name="Murat C."/>
            <person name="Riley R."/>
            <person name="Ohm R."/>
            <person name="Sun H."/>
            <person name="Tunlid A."/>
            <person name="Henrissat B."/>
            <person name="Grigoriev I.V."/>
            <person name="Hibbett D.S."/>
            <person name="Martin F."/>
        </authorList>
    </citation>
    <scope>NUCLEOTIDE SEQUENCE [LARGE SCALE GENOMIC DNA]</scope>
    <source>
        <strain evidence="3">MUT 4182</strain>
    </source>
</reference>
<dbReference type="HOGENOM" id="CLU_897699_0_0_1"/>